<organism evidence="15 16">
    <name type="scientific">Penicillium roqueforti (strain FM164)</name>
    <dbReference type="NCBI Taxonomy" id="1365484"/>
    <lineage>
        <taxon>Eukaryota</taxon>
        <taxon>Fungi</taxon>
        <taxon>Dikarya</taxon>
        <taxon>Ascomycota</taxon>
        <taxon>Pezizomycotina</taxon>
        <taxon>Eurotiomycetes</taxon>
        <taxon>Eurotiomycetidae</taxon>
        <taxon>Eurotiales</taxon>
        <taxon>Aspergillaceae</taxon>
        <taxon>Penicillium</taxon>
    </lineage>
</organism>
<dbReference type="SUPFAM" id="SSF49452">
    <property type="entry name" value="Starch-binding domain-like"/>
    <property type="match status" value="1"/>
</dbReference>
<dbReference type="Pfam" id="PF00686">
    <property type="entry name" value="CBM_20"/>
    <property type="match status" value="1"/>
</dbReference>
<evidence type="ECO:0000256" key="6">
    <source>
        <dbReference type="ARBA" id="ARBA00023277"/>
    </source>
</evidence>
<reference evidence="15" key="1">
    <citation type="journal article" date="2014" name="Nat. Commun.">
        <title>Multiple recent horizontal transfers of a large genomic region in cheese making fungi.</title>
        <authorList>
            <person name="Cheeseman K."/>
            <person name="Ropars J."/>
            <person name="Renault P."/>
            <person name="Dupont J."/>
            <person name="Gouzy J."/>
            <person name="Branca A."/>
            <person name="Abraham A.L."/>
            <person name="Ceppi M."/>
            <person name="Conseiller E."/>
            <person name="Debuchy R."/>
            <person name="Malagnac F."/>
            <person name="Goarin A."/>
            <person name="Silar P."/>
            <person name="Lacoste S."/>
            <person name="Sallet E."/>
            <person name="Bensimon A."/>
            <person name="Giraud T."/>
            <person name="Brygoo Y."/>
        </authorList>
    </citation>
    <scope>NUCLEOTIDE SEQUENCE [LARGE SCALE GENOMIC DNA]</scope>
    <source>
        <strain evidence="15">FM164</strain>
    </source>
</reference>
<dbReference type="GO" id="GO:0000272">
    <property type="term" value="P:polysaccharide catabolic process"/>
    <property type="evidence" value="ECO:0007669"/>
    <property type="project" value="UniProtKB-KW"/>
</dbReference>
<sequence>MMASHFWAALWVLTLGYAVVVAPQILVPRATGSLDAWLVSETAVAKQGILDNIGSAGAYAATAKPGIVVASPSTSDPDYYYTWTRDSALVFKTLVDMFKNGDSGLLNIIEEYIDAQAYIQTVSNPSGDLSGGSGLGEPKFNVDETAFTDSWGRPQRDGPALRATALVSFGQWLIDNGYTTYATNIVWPVVRNDLSYVAQYWNQTGFDLWEEVSGSSFFTVAAQHRALVEGSTFASQVGSSCSYCDSQAPQVLCFLQSFWTGSYILANFGGGRSGKDANTLLATIQTFDPEAGCDDTTFQPCSARALANHKVVTDSFRAIYPVNSGIAAGKAVSVGRYPEDTYYNGNPWYLCTLAAAEQLYDAIYTWNRIGSLTITSVSLGFFQDLYSSAATGTYSSSSDTYTSILSAVTAYADGYLSNVEQYAASNGSLFEQFSKSDGSQLSARDLTWSYAALLTANDRRNAIVPAPWGETSASSVPGQCQYTSDVGTFSSATNTAWPTTLTSRSGSGTTTTTSAKTTSTTAPCTTPTAVAVTFNVIATTVYGQNIKLAGSISELGSWSPSSAIALSSSLYTTSNPLWFVTVTLPVGTGFTYKYIQVASDGTITWESDPNLSYTVPTTCGTTAVTISDTWR</sequence>
<dbReference type="InterPro" id="IPR011613">
    <property type="entry name" value="GH15-like"/>
</dbReference>
<dbReference type="Gene3D" id="1.50.10.10">
    <property type="match status" value="1"/>
</dbReference>
<keyword evidence="3 13" id="KW-0732">Signal</keyword>
<dbReference type="InterPro" id="IPR000165">
    <property type="entry name" value="Glucoamylase"/>
</dbReference>
<evidence type="ECO:0000256" key="3">
    <source>
        <dbReference type="ARBA" id="ARBA00022729"/>
    </source>
</evidence>
<feature type="region of interest" description="Disordered" evidence="12">
    <location>
        <begin position="500"/>
        <end position="522"/>
    </location>
</feature>
<evidence type="ECO:0000256" key="10">
    <source>
        <dbReference type="PIRSR" id="PIRSR001031-1"/>
    </source>
</evidence>
<dbReference type="OMA" id="NRKYTVP"/>
<keyword evidence="8 9" id="KW-0624">Polysaccharide degradation</keyword>
<dbReference type="PANTHER" id="PTHR31616">
    <property type="entry name" value="TREHALASE"/>
    <property type="match status" value="1"/>
</dbReference>
<dbReference type="InterPro" id="IPR034836">
    <property type="entry name" value="CBM20_glucoamylase"/>
</dbReference>
<dbReference type="AlphaFoldDB" id="W6QK66"/>
<dbReference type="STRING" id="1365484.W6QK66"/>
<accession>W6QK66</accession>
<dbReference type="SUPFAM" id="SSF48208">
    <property type="entry name" value="Six-hairpin glycosidases"/>
    <property type="match status" value="1"/>
</dbReference>
<dbReference type="EMBL" id="HG792016">
    <property type="protein sequence ID" value="CDM29972.1"/>
    <property type="molecule type" value="Genomic_DNA"/>
</dbReference>
<dbReference type="FunFam" id="1.50.10.10:FF:000018">
    <property type="entry name" value="Glucoamylase"/>
    <property type="match status" value="1"/>
</dbReference>
<feature type="active site" description="Proton acceptor" evidence="10">
    <location>
        <position position="207"/>
    </location>
</feature>
<dbReference type="OrthoDB" id="6123450at2759"/>
<dbReference type="PIRSF" id="PIRSF001031">
    <property type="entry name" value="Glu-a-glcsd_SBD"/>
    <property type="match status" value="1"/>
</dbReference>
<dbReference type="Gene3D" id="2.60.40.10">
    <property type="entry name" value="Immunoglobulins"/>
    <property type="match status" value="1"/>
</dbReference>
<dbReference type="Proteomes" id="UP000030686">
    <property type="component" value="Unassembled WGS sequence"/>
</dbReference>
<keyword evidence="5" id="KW-0325">Glycoprotein</keyword>
<dbReference type="GO" id="GO:0004339">
    <property type="term" value="F:glucan 1,4-alpha-glucosidase activity"/>
    <property type="evidence" value="ECO:0007669"/>
    <property type="project" value="UniProtKB-EC"/>
</dbReference>
<dbReference type="CDD" id="cd05811">
    <property type="entry name" value="CBM20_glucoamylase"/>
    <property type="match status" value="1"/>
</dbReference>
<keyword evidence="4 9" id="KW-0378">Hydrolase</keyword>
<dbReference type="SMART" id="SM01065">
    <property type="entry name" value="CBM_2"/>
    <property type="match status" value="1"/>
</dbReference>
<evidence type="ECO:0000313" key="15">
    <source>
        <dbReference type="EMBL" id="CDM29972.1"/>
    </source>
</evidence>
<dbReference type="PROSITE" id="PS00820">
    <property type="entry name" value="GLUCOAMYLASE"/>
    <property type="match status" value="1"/>
</dbReference>
<evidence type="ECO:0000313" key="16">
    <source>
        <dbReference type="Proteomes" id="UP000030686"/>
    </source>
</evidence>
<dbReference type="InterPro" id="IPR012341">
    <property type="entry name" value="6hp_glycosidase-like_sf"/>
</dbReference>
<evidence type="ECO:0000256" key="9">
    <source>
        <dbReference type="PIRNR" id="PIRNR001031"/>
    </source>
</evidence>
<feature type="chain" id="PRO_5004879895" description="Glucoamylase" evidence="13">
    <location>
        <begin position="19"/>
        <end position="631"/>
    </location>
</feature>
<dbReference type="InterPro" id="IPR008928">
    <property type="entry name" value="6-hairpin_glycosidase_sf"/>
</dbReference>
<evidence type="ECO:0000259" key="14">
    <source>
        <dbReference type="PROSITE" id="PS51166"/>
    </source>
</evidence>
<dbReference type="InterPro" id="IPR008291">
    <property type="entry name" value="Glucoamylase_SBD"/>
</dbReference>
<proteinExistence type="inferred from homology"/>
<evidence type="ECO:0000256" key="12">
    <source>
        <dbReference type="SAM" id="MobiDB-lite"/>
    </source>
</evidence>
<dbReference type="InterPro" id="IPR013784">
    <property type="entry name" value="Carb-bd-like_fold"/>
</dbReference>
<name>W6QK66_PENRF</name>
<gene>
    <name evidence="15" type="primary">glaA</name>
    <name evidence="15" type="ORF">PROQFM164_S02g000121</name>
</gene>
<keyword evidence="6 9" id="KW-0119">Carbohydrate metabolism</keyword>
<protein>
    <recommendedName>
        <fullName evidence="9">Glucoamylase</fullName>
        <ecNumber evidence="9">3.2.1.3</ecNumber>
    </recommendedName>
    <alternativeName>
        <fullName evidence="9">1,4-alpha-D-glucan glucohydrolase</fullName>
    </alternativeName>
    <alternativeName>
        <fullName evidence="9">Glucan 1,4-alpha-glucosidase</fullName>
    </alternativeName>
</protein>
<evidence type="ECO:0000256" key="8">
    <source>
        <dbReference type="ARBA" id="ARBA00023326"/>
    </source>
</evidence>
<keyword evidence="7 9" id="KW-0326">Glycosidase</keyword>
<evidence type="ECO:0000256" key="1">
    <source>
        <dbReference type="ARBA" id="ARBA00001863"/>
    </source>
</evidence>
<evidence type="ECO:0000256" key="7">
    <source>
        <dbReference type="ARBA" id="ARBA00023295"/>
    </source>
</evidence>
<dbReference type="InterPro" id="IPR013783">
    <property type="entry name" value="Ig-like_fold"/>
</dbReference>
<evidence type="ECO:0000256" key="11">
    <source>
        <dbReference type="PIRSR" id="PIRSR001031-2"/>
    </source>
</evidence>
<dbReference type="PANTHER" id="PTHR31616:SF12">
    <property type="entry name" value="GLUCOAMYLASE"/>
    <property type="match status" value="1"/>
</dbReference>
<dbReference type="Pfam" id="PF00723">
    <property type="entry name" value="Glyco_hydro_15"/>
    <property type="match status" value="1"/>
</dbReference>
<feature type="domain" description="CBM20" evidence="14">
    <location>
        <begin position="524"/>
        <end position="631"/>
    </location>
</feature>
<evidence type="ECO:0000256" key="5">
    <source>
        <dbReference type="ARBA" id="ARBA00023180"/>
    </source>
</evidence>
<evidence type="ECO:0000256" key="4">
    <source>
        <dbReference type="ARBA" id="ARBA00022801"/>
    </source>
</evidence>
<dbReference type="PRINTS" id="PR00736">
    <property type="entry name" value="GLHYDRLASE15"/>
</dbReference>
<feature type="binding site" evidence="11">
    <location>
        <position position="151"/>
    </location>
    <ligand>
        <name>substrate</name>
    </ligand>
</feature>
<dbReference type="EC" id="3.2.1.3" evidence="9"/>
<keyword evidence="16" id="KW-1185">Reference proteome</keyword>
<dbReference type="GO" id="GO:0000324">
    <property type="term" value="C:fungal-type vacuole"/>
    <property type="evidence" value="ECO:0007669"/>
    <property type="project" value="TreeGrafter"/>
</dbReference>
<comment type="catalytic activity">
    <reaction evidence="1 9">
        <text>Hydrolysis of terminal (1-&gt;4)-linked alpha-D-glucose residues successively from non-reducing ends of the chains with release of beta-D-glucose.</text>
        <dbReference type="EC" id="3.2.1.3"/>
    </reaction>
</comment>
<dbReference type="FunFam" id="2.60.40.10:FF:000552">
    <property type="entry name" value="Related to glucoamylase"/>
    <property type="match status" value="1"/>
</dbReference>
<comment type="similarity">
    <text evidence="2 9">Belongs to the glycosyl hydrolase 15 family.</text>
</comment>
<feature type="active site" description="Proton donor" evidence="10">
    <location>
        <position position="210"/>
    </location>
</feature>
<dbReference type="GO" id="GO:2001070">
    <property type="term" value="F:starch binding"/>
    <property type="evidence" value="ECO:0007669"/>
    <property type="project" value="InterPro"/>
</dbReference>
<dbReference type="PROSITE" id="PS51166">
    <property type="entry name" value="CBM20"/>
    <property type="match status" value="1"/>
</dbReference>
<dbReference type="InterPro" id="IPR002044">
    <property type="entry name" value="CBM20"/>
</dbReference>
<evidence type="ECO:0000256" key="13">
    <source>
        <dbReference type="SAM" id="SignalP"/>
    </source>
</evidence>
<feature type="signal peptide" evidence="13">
    <location>
        <begin position="1"/>
        <end position="18"/>
    </location>
</feature>
<evidence type="ECO:0000256" key="2">
    <source>
        <dbReference type="ARBA" id="ARBA00006188"/>
    </source>
</evidence>
<dbReference type="InterPro" id="IPR046966">
    <property type="entry name" value="Glucoamylase_active_site"/>
</dbReference>